<dbReference type="InterPro" id="IPR047001">
    <property type="entry name" value="MnmG_C_subdom"/>
</dbReference>
<keyword evidence="8" id="KW-0274">FAD</keyword>
<dbReference type="GO" id="GO:0030488">
    <property type="term" value="P:tRNA methylation"/>
    <property type="evidence" value="ECO:0007669"/>
    <property type="project" value="TreeGrafter"/>
</dbReference>
<proteinExistence type="inferred from homology"/>
<evidence type="ECO:0000313" key="14">
    <source>
        <dbReference type="Proteomes" id="UP000315669"/>
    </source>
</evidence>
<dbReference type="InterPro" id="IPR036188">
    <property type="entry name" value="FAD/NAD-bd_sf"/>
</dbReference>
<dbReference type="Gene3D" id="1.10.10.1800">
    <property type="entry name" value="tRNA uridine 5-carboxymethylaminomethyl modification enzyme MnmG/GidA"/>
    <property type="match status" value="1"/>
</dbReference>
<comment type="function">
    <text evidence="2">NAD-binding protein involved in the addition of a carboxymethylaminomethyl (cmnm) group at the wobble position (U34) of certain tRNAs, forming tRNA-cmnm(5)s(2)U34.</text>
</comment>
<dbReference type="GO" id="GO:0002098">
    <property type="term" value="P:tRNA wobble uridine modification"/>
    <property type="evidence" value="ECO:0007669"/>
    <property type="project" value="InterPro"/>
</dbReference>
<dbReference type="HAMAP" id="MF_00129">
    <property type="entry name" value="MnmG_GidA"/>
    <property type="match status" value="1"/>
</dbReference>
<comment type="subunit">
    <text evidence="10">Homodimer. Heterotetramer of two MnmE and two MnmG subunits.</text>
</comment>
<dbReference type="FunFam" id="1.10.10.1800:FF:000001">
    <property type="entry name" value="tRNA uridine 5-carboxymethylaminomethyl modification enzyme MnmG"/>
    <property type="match status" value="1"/>
</dbReference>
<evidence type="ECO:0000256" key="1">
    <source>
        <dbReference type="ARBA" id="ARBA00001974"/>
    </source>
</evidence>
<keyword evidence="5" id="KW-0963">Cytoplasm</keyword>
<evidence type="ECO:0000256" key="3">
    <source>
        <dbReference type="ARBA" id="ARBA00007653"/>
    </source>
</evidence>
<dbReference type="InterPro" id="IPR040131">
    <property type="entry name" value="MnmG_N"/>
</dbReference>
<reference evidence="13 14" key="1">
    <citation type="submission" date="2019-03" db="EMBL/GenBank/DDBJ databases">
        <title>Metabolic potential of uncultured bacteria and archaea associated with petroleum seepage in deep-sea sediments.</title>
        <authorList>
            <person name="Dong X."/>
            <person name="Hubert C."/>
        </authorList>
    </citation>
    <scope>NUCLEOTIDE SEQUENCE [LARGE SCALE GENOMIC DNA]</scope>
    <source>
        <strain evidence="13">E29_bin25</strain>
    </source>
</reference>
<dbReference type="InterPro" id="IPR049312">
    <property type="entry name" value="GIDA_C_N"/>
</dbReference>
<dbReference type="Gene3D" id="3.50.50.60">
    <property type="entry name" value="FAD/NAD(P)-binding domain"/>
    <property type="match status" value="2"/>
</dbReference>
<dbReference type="Pfam" id="PF21680">
    <property type="entry name" value="GIDA_C_1st"/>
    <property type="match status" value="1"/>
</dbReference>
<dbReference type="Pfam" id="PF13932">
    <property type="entry name" value="SAM_GIDA_C"/>
    <property type="match status" value="1"/>
</dbReference>
<evidence type="ECO:0000256" key="9">
    <source>
        <dbReference type="ARBA" id="ARBA00023027"/>
    </source>
</evidence>
<dbReference type="PROSITE" id="PS01280">
    <property type="entry name" value="GIDA_1"/>
    <property type="match status" value="1"/>
</dbReference>
<dbReference type="FunFam" id="1.10.150.570:FF:000001">
    <property type="entry name" value="tRNA uridine 5-carboxymethylaminomethyl modification enzyme MnmG"/>
    <property type="match status" value="1"/>
</dbReference>
<dbReference type="InterPro" id="IPR026904">
    <property type="entry name" value="MnmG_C"/>
</dbReference>
<dbReference type="Proteomes" id="UP000315669">
    <property type="component" value="Unassembled WGS sequence"/>
</dbReference>
<evidence type="ECO:0000256" key="4">
    <source>
        <dbReference type="ARBA" id="ARBA00020461"/>
    </source>
</evidence>
<dbReference type="PROSITE" id="PS01281">
    <property type="entry name" value="GIDA_2"/>
    <property type="match status" value="1"/>
</dbReference>
<protein>
    <recommendedName>
        <fullName evidence="4">tRNA uridine 5-carboxymethylaminomethyl modification enzyme MnmG</fullName>
    </recommendedName>
    <alternativeName>
        <fullName evidence="11">Glucose-inhibited division protein A</fullName>
    </alternativeName>
</protein>
<dbReference type="PANTHER" id="PTHR11806:SF0">
    <property type="entry name" value="PROTEIN MTO1 HOMOLOG, MITOCHONDRIAL"/>
    <property type="match status" value="1"/>
</dbReference>
<dbReference type="PANTHER" id="PTHR11806">
    <property type="entry name" value="GLUCOSE INHIBITED DIVISION PROTEIN A"/>
    <property type="match status" value="1"/>
</dbReference>
<evidence type="ECO:0000256" key="10">
    <source>
        <dbReference type="ARBA" id="ARBA00025948"/>
    </source>
</evidence>
<keyword evidence="7" id="KW-0819">tRNA processing</keyword>
<accession>A0A523Y2Y2</accession>
<evidence type="ECO:0000256" key="8">
    <source>
        <dbReference type="ARBA" id="ARBA00022827"/>
    </source>
</evidence>
<dbReference type="SMART" id="SM01228">
    <property type="entry name" value="GIDA_assoc_3"/>
    <property type="match status" value="1"/>
</dbReference>
<evidence type="ECO:0000256" key="5">
    <source>
        <dbReference type="ARBA" id="ARBA00022490"/>
    </source>
</evidence>
<evidence type="ECO:0000256" key="6">
    <source>
        <dbReference type="ARBA" id="ARBA00022630"/>
    </source>
</evidence>
<dbReference type="GO" id="GO:0005829">
    <property type="term" value="C:cytosol"/>
    <property type="evidence" value="ECO:0007669"/>
    <property type="project" value="TreeGrafter"/>
</dbReference>
<dbReference type="EMBL" id="SOII01000083">
    <property type="protein sequence ID" value="TET85904.1"/>
    <property type="molecule type" value="Genomic_DNA"/>
</dbReference>
<evidence type="ECO:0000259" key="12">
    <source>
        <dbReference type="SMART" id="SM01228"/>
    </source>
</evidence>
<sequence length="629" mass="70316">MIYPKKYDVIVVGGGHAGIEASLAAARLNCQTLLLTMNLDTIGLMSCNPAIGGLGKGQLVKEIDALGGEMAKAIDKTAIQFRRLNTKKGPAVQSSRAQADREGYRLYMKYTLENQPGLDIKQALVNNLLLKDISSSSKSNLAQRRVWGVETSIGERFLGECVIITPGTFLEGIIHIGLKHFSGGRMGGFSSIQLAHNLRDLGFRLGRFKTGTCPRLDGKSINFSSLTSQKGDSHPIPFSFSTEEIEQSSVPCYITYTNVRTHQIIKDNLDRSPLYTGTIKATGVRYCPSIEDKVMKFPERKRHQVFLEPEGLKTREFYPNGLSTSLPLDVQIKVLRSIKGLERVEVMRPGYGIEHDYVDPTCLRSTLETKLVSELYFAGQINGTTGYEEAAAQGLMAGINAALRVKREEPLILNRAEAYIGVLIDDLVTRGTNEPYRMFTSRAEYRLLLREDNADIRLREKGYRVGLVSSEEHQKVKGKERMVKLELDRLGSSKIFPTQEVNKKLTQLGTKPIKAPLSLRGLLRRPEVTYEKLKILDKESCKVEREIARQVEIQIMYDGYIERELQQVEKFKKMENLKIPPGFGFQNIPGLSSEVKEKLSKIKPHSLGQASRISGITPAAISILMIHLK</sequence>
<dbReference type="Gene3D" id="1.10.150.570">
    <property type="entry name" value="GidA associated domain, C-terminal subdomain"/>
    <property type="match status" value="1"/>
</dbReference>
<dbReference type="InterPro" id="IPR044920">
    <property type="entry name" value="MnmG_C_subdom_sf"/>
</dbReference>
<dbReference type="AlphaFoldDB" id="A0A523Y2Y2"/>
<keyword evidence="9" id="KW-0520">NAD</keyword>
<dbReference type="NCBIfam" id="TIGR00136">
    <property type="entry name" value="mnmG_gidA"/>
    <property type="match status" value="1"/>
</dbReference>
<evidence type="ECO:0000256" key="11">
    <source>
        <dbReference type="ARBA" id="ARBA00031800"/>
    </source>
</evidence>
<dbReference type="FunFam" id="3.50.50.60:FF:000002">
    <property type="entry name" value="tRNA uridine 5-carboxymethylaminomethyl modification enzyme MnmG"/>
    <property type="match status" value="1"/>
</dbReference>
<gene>
    <name evidence="13" type="primary">mnmG</name>
    <name evidence="13" type="ORF">E3J32_01165</name>
</gene>
<comment type="cofactor">
    <cofactor evidence="1">
        <name>FAD</name>
        <dbReference type="ChEBI" id="CHEBI:57692"/>
    </cofactor>
</comment>
<name>A0A523Y2Y2_UNCAE</name>
<feature type="domain" description="tRNA uridine 5-carboxymethylaminomethyl modification enzyme C-terminal subdomain" evidence="12">
    <location>
        <begin position="555"/>
        <end position="626"/>
    </location>
</feature>
<dbReference type="InterPro" id="IPR002218">
    <property type="entry name" value="MnmG-rel"/>
</dbReference>
<dbReference type="SUPFAM" id="SSF51905">
    <property type="entry name" value="FAD/NAD(P)-binding domain"/>
    <property type="match status" value="1"/>
</dbReference>
<feature type="non-terminal residue" evidence="13">
    <location>
        <position position="629"/>
    </location>
</feature>
<evidence type="ECO:0000256" key="2">
    <source>
        <dbReference type="ARBA" id="ARBA00003717"/>
    </source>
</evidence>
<evidence type="ECO:0000256" key="7">
    <source>
        <dbReference type="ARBA" id="ARBA00022694"/>
    </source>
</evidence>
<organism evidence="13 14">
    <name type="scientific">Aerophobetes bacterium</name>
    <dbReference type="NCBI Taxonomy" id="2030807"/>
    <lineage>
        <taxon>Bacteria</taxon>
        <taxon>Candidatus Aerophobota</taxon>
    </lineage>
</organism>
<dbReference type="Pfam" id="PF01134">
    <property type="entry name" value="GIDA"/>
    <property type="match status" value="1"/>
</dbReference>
<keyword evidence="6" id="KW-0285">Flavoprotein</keyword>
<dbReference type="InterPro" id="IPR004416">
    <property type="entry name" value="MnmG"/>
</dbReference>
<dbReference type="InterPro" id="IPR020595">
    <property type="entry name" value="MnmG-rel_CS"/>
</dbReference>
<comment type="similarity">
    <text evidence="3">Belongs to the MnmG family.</text>
</comment>
<evidence type="ECO:0000313" key="13">
    <source>
        <dbReference type="EMBL" id="TET85904.1"/>
    </source>
</evidence>
<comment type="caution">
    <text evidence="13">The sequence shown here is derived from an EMBL/GenBank/DDBJ whole genome shotgun (WGS) entry which is preliminary data.</text>
</comment>
<dbReference type="GO" id="GO:0050660">
    <property type="term" value="F:flavin adenine dinucleotide binding"/>
    <property type="evidence" value="ECO:0007669"/>
    <property type="project" value="InterPro"/>
</dbReference>